<dbReference type="InterPro" id="IPR010049">
    <property type="entry name" value="MTA_SAH_Nsdase"/>
</dbReference>
<dbReference type="Gene3D" id="3.40.50.1580">
    <property type="entry name" value="Nucleoside phosphorylase domain"/>
    <property type="match status" value="1"/>
</dbReference>
<feature type="domain" description="Nucleoside phosphorylase" evidence="7">
    <location>
        <begin position="2"/>
        <end position="234"/>
    </location>
</feature>
<evidence type="ECO:0000256" key="4">
    <source>
        <dbReference type="ARBA" id="ARBA00023167"/>
    </source>
</evidence>
<evidence type="ECO:0000256" key="3">
    <source>
        <dbReference type="ARBA" id="ARBA00022801"/>
    </source>
</evidence>
<dbReference type="GO" id="GO:0019509">
    <property type="term" value="P:L-methionine salvage from methylthioadenosine"/>
    <property type="evidence" value="ECO:0007669"/>
    <property type="project" value="UniProtKB-UniRule"/>
</dbReference>
<dbReference type="GO" id="GO:0009164">
    <property type="term" value="P:nucleoside catabolic process"/>
    <property type="evidence" value="ECO:0007669"/>
    <property type="project" value="InterPro"/>
</dbReference>
<dbReference type="GO" id="GO:0008782">
    <property type="term" value="F:adenosylhomocysteine nucleosidase activity"/>
    <property type="evidence" value="ECO:0007669"/>
    <property type="project" value="UniProtKB-UniRule"/>
</dbReference>
<keyword evidence="8" id="KW-0326">Glycosidase</keyword>
<protein>
    <recommendedName>
        <fullName evidence="6">5'-methylthioadenosine/S-adenosylhomocysteine nucleosidase</fullName>
        <shortName evidence="6">MTA/SAH nucleosidase</shortName>
        <shortName evidence="6">MTAN</shortName>
        <ecNumber evidence="6">3.2.2.9</ecNumber>
    </recommendedName>
    <alternativeName>
        <fullName evidence="6">5'-deoxyadenosine nucleosidase</fullName>
        <shortName evidence="6">DOA nucleosidase</shortName>
        <shortName evidence="6">dAdo nucleosidase</shortName>
    </alternativeName>
    <alternativeName>
        <fullName evidence="6">5'-methylthioadenosine nucleosidase</fullName>
        <shortName evidence="6">MTA nucleosidase</shortName>
    </alternativeName>
    <alternativeName>
        <fullName evidence="6">S-adenosylhomocysteine nucleosidase</fullName>
        <shortName evidence="6">AdoHcy nucleosidase</shortName>
        <shortName evidence="6">SAH nucleosidase</shortName>
        <shortName evidence="6">SRH nucleosidase</shortName>
    </alternativeName>
</protein>
<gene>
    <name evidence="6" type="primary">mtnN</name>
</gene>
<dbReference type="GO" id="GO:0019284">
    <property type="term" value="P:L-methionine salvage from S-adenosylmethionine"/>
    <property type="evidence" value="ECO:0007669"/>
    <property type="project" value="TreeGrafter"/>
</dbReference>
<accession>A0A806KGX5</accession>
<reference evidence="8" key="1">
    <citation type="submission" date="2012-03" db="EMBL/GenBank/DDBJ databases">
        <title>Functional metagenomics reveals considerable lignocellulase gene clusters in the gut microbiome of a wood-feeding higher termite.</title>
        <authorList>
            <person name="Liu N."/>
        </authorList>
    </citation>
    <scope>NUCLEOTIDE SEQUENCE</scope>
</reference>
<dbReference type="PANTHER" id="PTHR46832">
    <property type="entry name" value="5'-METHYLTHIOADENOSINE/S-ADENOSYLHOMOCYSTEINE NUCLEOSIDASE"/>
    <property type="match status" value="1"/>
</dbReference>
<feature type="binding site" evidence="6">
    <location>
        <position position="159"/>
    </location>
    <ligand>
        <name>substrate</name>
    </ligand>
</feature>
<evidence type="ECO:0000256" key="5">
    <source>
        <dbReference type="ARBA" id="ARBA00050313"/>
    </source>
</evidence>
<sequence>MIGIIGAMENEIELLCKSMINLTPRKIGPFEFHTGKIKGKDVTVLLCGIGKVNAAVGCALLIQLFKPSCVINTGSAGGIQKDLKVGDAIVSTGLVYHDVDVTAFNYAPGQIPRQPQIFPVDDGLVKIAEESIDALKKEKELPDTFNHVRGVIGSGDIFMHEKAAIDRVRGIFPDVAAVEMEGAAIAHCCALFSVPVLVLRALSDVAGTESPLSFVEFLPIASKHSAHIVMRIIEKSKYE</sequence>
<proteinExistence type="inferred from homology"/>
<dbReference type="CDD" id="cd09008">
    <property type="entry name" value="MTAN"/>
    <property type="match status" value="1"/>
</dbReference>
<evidence type="ECO:0000256" key="6">
    <source>
        <dbReference type="HAMAP-Rule" id="MF_01684"/>
    </source>
</evidence>
<dbReference type="FunFam" id="3.40.50.1580:FF:000001">
    <property type="entry name" value="MTA/SAH nucleosidase family protein"/>
    <property type="match status" value="1"/>
</dbReference>
<feature type="binding site" evidence="6">
    <location>
        <begin position="180"/>
        <end position="181"/>
    </location>
    <ligand>
        <name>substrate</name>
    </ligand>
</feature>
<feature type="binding site" evidence="6">
    <location>
        <position position="77"/>
    </location>
    <ligand>
        <name>substrate</name>
    </ligand>
</feature>
<dbReference type="PANTHER" id="PTHR46832:SF1">
    <property type="entry name" value="5'-METHYLTHIOADENOSINE_S-ADENOSYLHOMOCYSTEINE NUCLEOSIDASE"/>
    <property type="match status" value="1"/>
</dbReference>
<name>A0A806KGX5_9BACT</name>
<evidence type="ECO:0000256" key="2">
    <source>
        <dbReference type="ARBA" id="ARBA00022605"/>
    </source>
</evidence>
<dbReference type="Pfam" id="PF01048">
    <property type="entry name" value="PNP_UDP_1"/>
    <property type="match status" value="1"/>
</dbReference>
<dbReference type="NCBIfam" id="TIGR01704">
    <property type="entry name" value="MTA_SAH-Nsdase"/>
    <property type="match status" value="1"/>
</dbReference>
<keyword evidence="3 6" id="KW-0378">Hydrolase</keyword>
<evidence type="ECO:0000259" key="7">
    <source>
        <dbReference type="Pfam" id="PF01048"/>
    </source>
</evidence>
<dbReference type="EC" id="3.2.2.9" evidence="6"/>
<feature type="active site" description="Proton donor" evidence="6">
    <location>
        <position position="204"/>
    </location>
</feature>
<dbReference type="GO" id="GO:0008930">
    <property type="term" value="F:methylthioadenosine nucleosidase activity"/>
    <property type="evidence" value="ECO:0007669"/>
    <property type="project" value="UniProtKB-UniRule"/>
</dbReference>
<organism evidence="8">
    <name type="scientific">uncultured bacterium contig00056</name>
    <dbReference type="NCBI Taxonomy" id="1181540"/>
    <lineage>
        <taxon>Bacteria</taxon>
        <taxon>environmental samples</taxon>
    </lineage>
</organism>
<comment type="pathway">
    <text evidence="1 6">Amino-acid biosynthesis; L-methionine biosynthesis via salvage pathway; S-methyl-5-thio-alpha-D-ribose 1-phosphate from S-methyl-5'-thioadenosine (hydrolase route): step 1/2.</text>
</comment>
<keyword evidence="2 6" id="KW-0028">Amino-acid biosynthesis</keyword>
<dbReference type="InterPro" id="IPR035994">
    <property type="entry name" value="Nucleoside_phosphorylase_sf"/>
</dbReference>
<comment type="similarity">
    <text evidence="6">Belongs to the PNP/UDP phosphorylase family. MtnN subfamily.</text>
</comment>
<evidence type="ECO:0000313" key="8">
    <source>
        <dbReference type="EMBL" id="AGS52223.1"/>
    </source>
</evidence>
<dbReference type="NCBIfam" id="NF004079">
    <property type="entry name" value="PRK05584.1"/>
    <property type="match status" value="1"/>
</dbReference>
<keyword evidence="4 6" id="KW-0486">Methionine biosynthesis</keyword>
<comment type="function">
    <text evidence="6">Catalyzes the irreversible cleavage of the glycosidic bond in both 5'-methylthioadenosine (MTA) and S-adenosylhomocysteine (SAH/AdoHcy) to adenine and the corresponding thioribose, 5'-methylthioribose and S-ribosylhomocysteine, respectively. Also cleaves 5'-deoxyadenosine, a toxic by-product of radical S-adenosylmethionine (SAM) enzymes, into 5-deoxyribose and adenine.</text>
</comment>
<comment type="catalytic activity">
    <reaction evidence="6">
        <text>S-methyl-5'-thioadenosine + H2O = 5-(methylsulfanyl)-D-ribose + adenine</text>
        <dbReference type="Rhea" id="RHEA:13617"/>
        <dbReference type="ChEBI" id="CHEBI:15377"/>
        <dbReference type="ChEBI" id="CHEBI:16708"/>
        <dbReference type="ChEBI" id="CHEBI:17509"/>
        <dbReference type="ChEBI" id="CHEBI:78440"/>
        <dbReference type="EC" id="3.2.2.9"/>
    </reaction>
</comment>
<comment type="catalytic activity">
    <reaction evidence="6">
        <text>S-adenosyl-L-homocysteine + H2O = S-(5-deoxy-D-ribos-5-yl)-L-homocysteine + adenine</text>
        <dbReference type="Rhea" id="RHEA:17805"/>
        <dbReference type="ChEBI" id="CHEBI:15377"/>
        <dbReference type="ChEBI" id="CHEBI:16708"/>
        <dbReference type="ChEBI" id="CHEBI:57856"/>
        <dbReference type="ChEBI" id="CHEBI:58195"/>
        <dbReference type="EC" id="3.2.2.9"/>
    </reaction>
</comment>
<dbReference type="HAMAP" id="MF_01684">
    <property type="entry name" value="Salvage_MtnN"/>
    <property type="match status" value="1"/>
</dbReference>
<comment type="catalytic activity">
    <reaction evidence="5">
        <text>5'-deoxyadenosine + H2O = 5-deoxy-D-ribose + adenine</text>
        <dbReference type="Rhea" id="RHEA:29859"/>
        <dbReference type="ChEBI" id="CHEBI:15377"/>
        <dbReference type="ChEBI" id="CHEBI:16708"/>
        <dbReference type="ChEBI" id="CHEBI:17319"/>
        <dbReference type="ChEBI" id="CHEBI:149540"/>
        <dbReference type="EC" id="3.2.2.9"/>
    </reaction>
    <physiologicalReaction direction="left-to-right" evidence="5">
        <dbReference type="Rhea" id="RHEA:29860"/>
    </physiologicalReaction>
</comment>
<dbReference type="SUPFAM" id="SSF53167">
    <property type="entry name" value="Purine and uridine phosphorylases"/>
    <property type="match status" value="1"/>
</dbReference>
<dbReference type="EMBL" id="JQ844186">
    <property type="protein sequence ID" value="AGS52223.1"/>
    <property type="molecule type" value="Genomic_DNA"/>
</dbReference>
<dbReference type="UniPathway" id="UPA00904">
    <property type="reaction ID" value="UER00871"/>
</dbReference>
<feature type="active site" description="Proton acceptor" evidence="6">
    <location>
        <position position="11"/>
    </location>
</feature>
<dbReference type="InterPro" id="IPR000845">
    <property type="entry name" value="Nucleoside_phosphorylase_d"/>
</dbReference>
<dbReference type="AlphaFoldDB" id="A0A806KGX5"/>
<dbReference type="GO" id="GO:0005829">
    <property type="term" value="C:cytosol"/>
    <property type="evidence" value="ECO:0007669"/>
    <property type="project" value="TreeGrafter"/>
</dbReference>
<evidence type="ECO:0000256" key="1">
    <source>
        <dbReference type="ARBA" id="ARBA00004945"/>
    </source>
</evidence>